<dbReference type="Proteomes" id="UP001391051">
    <property type="component" value="Unassembled WGS sequence"/>
</dbReference>
<evidence type="ECO:0000256" key="1">
    <source>
        <dbReference type="SAM" id="MobiDB-lite"/>
    </source>
</evidence>
<dbReference type="GeneID" id="92076702"/>
<sequence length="274" mass="29316">MSAAAKRIIVCGGNGFLGSRICNRSGEPKWNAVTSSATPPVWAHKVTWESADILRPATYVSLLKGADYVIHSMGILLEADYKAVVSGQESPISGLSRAFSGARGRPTPSTATEDIRPPETKQQLTYENMNRDSAITLAQEADHAKASAFVYISAAAGAPVLPARYITTKREAEDTIASRFPRMRGVFVRPPFLYDPSRPITMGMAAMTGVGAMFNTVTGGVLGGFMGAAGTKPLKVETVAEAVVEALEDESVRGPVEVPEIEKLAEKAWRKNML</sequence>
<dbReference type="PANTHER" id="PTHR12126:SF16">
    <property type="entry name" value="MIOREX COMPLEX COMPONENT 2"/>
    <property type="match status" value="1"/>
</dbReference>
<dbReference type="SUPFAM" id="SSF51735">
    <property type="entry name" value="NAD(P)-binding Rossmann-fold domains"/>
    <property type="match status" value="1"/>
</dbReference>
<proteinExistence type="predicted"/>
<protein>
    <submittedName>
        <fullName evidence="2">NAD dependent epimerase/dehydratase family protein</fullName>
    </submittedName>
</protein>
<name>A0ABR1QDV6_9PEZI</name>
<dbReference type="InterPro" id="IPR036291">
    <property type="entry name" value="NAD(P)-bd_dom_sf"/>
</dbReference>
<dbReference type="InterPro" id="IPR051207">
    <property type="entry name" value="ComplexI_NDUFA9_subunit"/>
</dbReference>
<accession>A0ABR1QDV6</accession>
<evidence type="ECO:0000313" key="3">
    <source>
        <dbReference type="Proteomes" id="UP001391051"/>
    </source>
</evidence>
<organism evidence="2 3">
    <name type="scientific">Apiospora aurea</name>
    <dbReference type="NCBI Taxonomy" id="335848"/>
    <lineage>
        <taxon>Eukaryota</taxon>
        <taxon>Fungi</taxon>
        <taxon>Dikarya</taxon>
        <taxon>Ascomycota</taxon>
        <taxon>Pezizomycotina</taxon>
        <taxon>Sordariomycetes</taxon>
        <taxon>Xylariomycetidae</taxon>
        <taxon>Amphisphaeriales</taxon>
        <taxon>Apiosporaceae</taxon>
        <taxon>Apiospora</taxon>
    </lineage>
</organism>
<dbReference type="RefSeq" id="XP_066699752.1">
    <property type="nucleotide sequence ID" value="XM_066843640.1"/>
</dbReference>
<feature type="region of interest" description="Disordered" evidence="1">
    <location>
        <begin position="95"/>
        <end position="115"/>
    </location>
</feature>
<dbReference type="Gene3D" id="3.40.50.720">
    <property type="entry name" value="NAD(P)-binding Rossmann-like Domain"/>
    <property type="match status" value="1"/>
</dbReference>
<comment type="caution">
    <text evidence="2">The sequence shown here is derived from an EMBL/GenBank/DDBJ whole genome shotgun (WGS) entry which is preliminary data.</text>
</comment>
<gene>
    <name evidence="2" type="ORF">PG986_007418</name>
</gene>
<dbReference type="EMBL" id="JAQQWE010000005">
    <property type="protein sequence ID" value="KAK7951690.1"/>
    <property type="molecule type" value="Genomic_DNA"/>
</dbReference>
<evidence type="ECO:0000313" key="2">
    <source>
        <dbReference type="EMBL" id="KAK7951690.1"/>
    </source>
</evidence>
<keyword evidence="3" id="KW-1185">Reference proteome</keyword>
<dbReference type="PANTHER" id="PTHR12126">
    <property type="entry name" value="NADH-UBIQUINONE OXIDOREDUCTASE 39 KDA SUBUNIT-RELATED"/>
    <property type="match status" value="1"/>
</dbReference>
<reference evidence="2 3" key="1">
    <citation type="submission" date="2023-01" db="EMBL/GenBank/DDBJ databases">
        <title>Analysis of 21 Apiospora genomes using comparative genomics revels a genus with tremendous synthesis potential of carbohydrate active enzymes and secondary metabolites.</title>
        <authorList>
            <person name="Sorensen T."/>
        </authorList>
    </citation>
    <scope>NUCLEOTIDE SEQUENCE [LARGE SCALE GENOMIC DNA]</scope>
    <source>
        <strain evidence="2 3">CBS 24483</strain>
    </source>
</reference>